<feature type="transmembrane region" description="Helical" evidence="1">
    <location>
        <begin position="184"/>
        <end position="204"/>
    </location>
</feature>
<keyword evidence="1" id="KW-0812">Transmembrane</keyword>
<evidence type="ECO:0000313" key="2">
    <source>
        <dbReference type="EMBL" id="OGY79300.1"/>
    </source>
</evidence>
<protein>
    <submittedName>
        <fullName evidence="2">Uncharacterized protein</fullName>
    </submittedName>
</protein>
<evidence type="ECO:0000256" key="1">
    <source>
        <dbReference type="SAM" id="Phobius"/>
    </source>
</evidence>
<feature type="transmembrane region" description="Helical" evidence="1">
    <location>
        <begin position="241"/>
        <end position="260"/>
    </location>
</feature>
<keyword evidence="1" id="KW-1133">Transmembrane helix</keyword>
<dbReference type="EMBL" id="MHKB01000009">
    <property type="protein sequence ID" value="OGY79300.1"/>
    <property type="molecule type" value="Genomic_DNA"/>
</dbReference>
<feature type="transmembrane region" description="Helical" evidence="1">
    <location>
        <begin position="86"/>
        <end position="105"/>
    </location>
</feature>
<sequence>MKFEVQKLNKITTRLNLLGGCFLVFFIILWASDWIHYRYIYPPSDDTAVHLLAIEEIKKGIWGLYPPFLRIILLIGSSIWSKFGRIFLIFMPIFTVGGALPFLTYSIMKTIFVEKKNALLGTALAWINVPLLLQQAFVQSPAEIFSILFVFTSLFFISRKKYTAAIVFTVLSLATHHLSSLPFIGAVFLFLGLILSKRIAPFIIGRKQKKYLDNIVKHLPENFLSKIFMENSQAKPQKKRYVWIIVTSILLLITTLSIALQPSYRVNVKLIFEQVLLNLDQKIGSQDNSLYEKPSLPPHVKIFNIPKALHASSIFTAMTTLGMISSLLLIRRRHHGKKLLLLTTLWIITLYILAQIRSEIPHLNIRLIRLMIFPSVILASVGFVMLYRTLPKKINTAFFILFFIAGAFQLGVRINGASAGSQFVRLTPADVEAIDFINSHSSGSESVLTNAHYTTWLDVAVAPTVYRGYLNTQDENPPFGKILTSRHGGDEIRDQYGRPLRSIYNIKYIYIGHSTPDRNNELEIKHLLKSKQWEIVVQNESVTLLRYVPERK</sequence>
<gene>
    <name evidence="2" type="ORF">A3B74_00425</name>
</gene>
<dbReference type="AlphaFoldDB" id="A0A1G2ATF0"/>
<dbReference type="Proteomes" id="UP000177165">
    <property type="component" value="Unassembled WGS sequence"/>
</dbReference>
<keyword evidence="1" id="KW-0472">Membrane</keyword>
<feature type="transmembrane region" description="Helical" evidence="1">
    <location>
        <begin position="368"/>
        <end position="387"/>
    </location>
</feature>
<evidence type="ECO:0000313" key="3">
    <source>
        <dbReference type="Proteomes" id="UP000177165"/>
    </source>
</evidence>
<name>A0A1G2ATF0_9BACT</name>
<organism evidence="2 3">
    <name type="scientific">Candidatus Kerfeldbacteria bacterium RIFCSPHIGHO2_02_FULL_42_14</name>
    <dbReference type="NCBI Taxonomy" id="1798540"/>
    <lineage>
        <taxon>Bacteria</taxon>
        <taxon>Candidatus Kerfeldiibacteriota</taxon>
    </lineage>
</organism>
<feature type="transmembrane region" description="Helical" evidence="1">
    <location>
        <begin position="394"/>
        <end position="412"/>
    </location>
</feature>
<comment type="caution">
    <text evidence="2">The sequence shown here is derived from an EMBL/GenBank/DDBJ whole genome shotgun (WGS) entry which is preliminary data.</text>
</comment>
<feature type="transmembrane region" description="Helical" evidence="1">
    <location>
        <begin position="61"/>
        <end position="80"/>
    </location>
</feature>
<accession>A0A1G2ATF0</accession>
<feature type="transmembrane region" description="Helical" evidence="1">
    <location>
        <begin position="308"/>
        <end position="330"/>
    </location>
</feature>
<proteinExistence type="predicted"/>
<feature type="transmembrane region" description="Helical" evidence="1">
    <location>
        <begin position="17"/>
        <end position="40"/>
    </location>
</feature>
<feature type="transmembrane region" description="Helical" evidence="1">
    <location>
        <begin position="339"/>
        <end position="356"/>
    </location>
</feature>
<feature type="transmembrane region" description="Helical" evidence="1">
    <location>
        <begin position="162"/>
        <end position="178"/>
    </location>
</feature>
<reference evidence="2 3" key="1">
    <citation type="journal article" date="2016" name="Nat. Commun.">
        <title>Thousands of microbial genomes shed light on interconnected biogeochemical processes in an aquifer system.</title>
        <authorList>
            <person name="Anantharaman K."/>
            <person name="Brown C.T."/>
            <person name="Hug L.A."/>
            <person name="Sharon I."/>
            <person name="Castelle C.J."/>
            <person name="Probst A.J."/>
            <person name="Thomas B.C."/>
            <person name="Singh A."/>
            <person name="Wilkins M.J."/>
            <person name="Karaoz U."/>
            <person name="Brodie E.L."/>
            <person name="Williams K.H."/>
            <person name="Hubbard S.S."/>
            <person name="Banfield J.F."/>
        </authorList>
    </citation>
    <scope>NUCLEOTIDE SEQUENCE [LARGE SCALE GENOMIC DNA]</scope>
</reference>
<dbReference type="STRING" id="1798540.A3B74_00425"/>
<feature type="transmembrane region" description="Helical" evidence="1">
    <location>
        <begin position="139"/>
        <end position="157"/>
    </location>
</feature>